<name>A0A0A2KKL9_PENIT</name>
<dbReference type="STRING" id="40296.A0A0A2KKL9"/>
<dbReference type="OrthoDB" id="2906425at2759"/>
<evidence type="ECO:0000259" key="1">
    <source>
        <dbReference type="Pfam" id="PF01636"/>
    </source>
</evidence>
<dbReference type="PhylomeDB" id="A0A0A2KKL9"/>
<dbReference type="Gene3D" id="1.10.510.10">
    <property type="entry name" value="Transferase(Phosphotransferase) domain 1"/>
    <property type="match status" value="1"/>
</dbReference>
<evidence type="ECO:0000313" key="2">
    <source>
        <dbReference type="EMBL" id="KGO67503.1"/>
    </source>
</evidence>
<dbReference type="PANTHER" id="PTHR21310">
    <property type="entry name" value="AMINOGLYCOSIDE PHOSPHOTRANSFERASE-RELATED-RELATED"/>
    <property type="match status" value="1"/>
</dbReference>
<feature type="domain" description="Aminoglycoside phosphotransferase" evidence="1">
    <location>
        <begin position="49"/>
        <end position="242"/>
    </location>
</feature>
<protein>
    <submittedName>
        <fullName evidence="2">Aminoglycoside phosphotransferase</fullName>
    </submittedName>
</protein>
<dbReference type="SUPFAM" id="SSF56112">
    <property type="entry name" value="Protein kinase-like (PK-like)"/>
    <property type="match status" value="1"/>
</dbReference>
<dbReference type="OMA" id="WRRISPW"/>
<dbReference type="AlphaFoldDB" id="A0A0A2KKL9"/>
<keyword evidence="3" id="KW-1185">Reference proteome</keyword>
<dbReference type="CDD" id="cd05120">
    <property type="entry name" value="APH_ChoK_like"/>
    <property type="match status" value="1"/>
</dbReference>
<gene>
    <name evidence="2" type="ORF">PITC_009540</name>
</gene>
<dbReference type="InterPro" id="IPR011009">
    <property type="entry name" value="Kinase-like_dom_sf"/>
</dbReference>
<accession>A0A0A2KKL9</accession>
<dbReference type="HOGENOM" id="CLU_021768_3_2_1"/>
<dbReference type="PANTHER" id="PTHR21310:SF58">
    <property type="entry name" value="AMINOGLYCOSIDE PHOSPHOTRANSFERASE DOMAIN-CONTAINING PROTEIN"/>
    <property type="match status" value="1"/>
</dbReference>
<dbReference type="EMBL" id="JQGA01001283">
    <property type="protein sequence ID" value="KGO67503.1"/>
    <property type="molecule type" value="Genomic_DNA"/>
</dbReference>
<proteinExistence type="predicted"/>
<dbReference type="GO" id="GO:0016740">
    <property type="term" value="F:transferase activity"/>
    <property type="evidence" value="ECO:0007669"/>
    <property type="project" value="UniProtKB-KW"/>
</dbReference>
<dbReference type="InterPro" id="IPR051678">
    <property type="entry name" value="AGP_Transferase"/>
</dbReference>
<dbReference type="Proteomes" id="UP000030104">
    <property type="component" value="Unassembled WGS sequence"/>
</dbReference>
<dbReference type="InterPro" id="IPR002575">
    <property type="entry name" value="Aminoglycoside_PTrfase"/>
</dbReference>
<comment type="caution">
    <text evidence="2">The sequence shown here is derived from an EMBL/GenBank/DDBJ whole genome shotgun (WGS) entry which is preliminary data.</text>
</comment>
<evidence type="ECO:0000313" key="3">
    <source>
        <dbReference type="Proteomes" id="UP000030104"/>
    </source>
</evidence>
<sequence>MMNERKPPTSYLLPLRLWIGKKLFGADKLGLHGVQVSPGRMIKGPCHTPELEALRYVAEHTSIPVPKVFNTHYYDDRLYIEMEYIRGMSLEKAWHRGYLSQDQKKHIINQVAGYISQLRGLEPPQEGIVASATFDKAFDHRVGCWTFGPFLSHDGFHSYLRADIPAESLGPEVTKCHSRRYRSCFTHADLAPRNIMVYNGEVSAIVDWQFGGWYPEYWEYTKAHYGQVDRPEWYNGLENALEKRYDDELNAEQILWKRLDDPQIFWQEREHLIPGLA</sequence>
<reference evidence="2 3" key="1">
    <citation type="journal article" date="2015" name="Mol. Plant Microbe Interact.">
        <title>Genome, transcriptome, and functional analyses of Penicillium expansum provide new insights into secondary metabolism and pathogenicity.</title>
        <authorList>
            <person name="Ballester A.R."/>
            <person name="Marcet-Houben M."/>
            <person name="Levin E."/>
            <person name="Sela N."/>
            <person name="Selma-Lazaro C."/>
            <person name="Carmona L."/>
            <person name="Wisniewski M."/>
            <person name="Droby S."/>
            <person name="Gonzalez-Candelas L."/>
            <person name="Gabaldon T."/>
        </authorList>
    </citation>
    <scope>NUCLEOTIDE SEQUENCE [LARGE SCALE GENOMIC DNA]</scope>
    <source>
        <strain evidence="2 3">PHI-1</strain>
    </source>
</reference>
<keyword evidence="2" id="KW-0808">Transferase</keyword>
<organism evidence="2 3">
    <name type="scientific">Penicillium italicum</name>
    <name type="common">Blue mold</name>
    <dbReference type="NCBI Taxonomy" id="40296"/>
    <lineage>
        <taxon>Eukaryota</taxon>
        <taxon>Fungi</taxon>
        <taxon>Dikarya</taxon>
        <taxon>Ascomycota</taxon>
        <taxon>Pezizomycotina</taxon>
        <taxon>Eurotiomycetes</taxon>
        <taxon>Eurotiomycetidae</taxon>
        <taxon>Eurotiales</taxon>
        <taxon>Aspergillaceae</taxon>
        <taxon>Penicillium</taxon>
    </lineage>
</organism>
<dbReference type="Pfam" id="PF01636">
    <property type="entry name" value="APH"/>
    <property type="match status" value="1"/>
</dbReference>